<dbReference type="AlphaFoldDB" id="T1JWI7"/>
<organism evidence="1 2">
    <name type="scientific">Tetranychus urticae</name>
    <name type="common">Two-spotted spider mite</name>
    <dbReference type="NCBI Taxonomy" id="32264"/>
    <lineage>
        <taxon>Eukaryota</taxon>
        <taxon>Metazoa</taxon>
        <taxon>Ecdysozoa</taxon>
        <taxon>Arthropoda</taxon>
        <taxon>Chelicerata</taxon>
        <taxon>Arachnida</taxon>
        <taxon>Acari</taxon>
        <taxon>Acariformes</taxon>
        <taxon>Trombidiformes</taxon>
        <taxon>Prostigmata</taxon>
        <taxon>Eleutherengona</taxon>
        <taxon>Raphignathae</taxon>
        <taxon>Tetranychoidea</taxon>
        <taxon>Tetranychidae</taxon>
        <taxon>Tetranychus</taxon>
    </lineage>
</organism>
<reference evidence="1" key="2">
    <citation type="submission" date="2015-06" db="UniProtKB">
        <authorList>
            <consortium name="EnsemblMetazoa"/>
        </authorList>
    </citation>
    <scope>IDENTIFICATION</scope>
</reference>
<dbReference type="EMBL" id="CAEY01000813">
    <property type="status" value="NOT_ANNOTATED_CDS"/>
    <property type="molecule type" value="Genomic_DNA"/>
</dbReference>
<dbReference type="Proteomes" id="UP000015104">
    <property type="component" value="Unassembled WGS sequence"/>
</dbReference>
<sequence length="39" mass="4519">MQKRIYNFLIPVLSESQFSRCLTPMLYPKPSRAGFITKG</sequence>
<evidence type="ECO:0000313" key="1">
    <source>
        <dbReference type="EnsemblMetazoa" id="tetur02g08420.1"/>
    </source>
</evidence>
<accession>T1JWI7</accession>
<name>T1JWI7_TETUR</name>
<evidence type="ECO:0000313" key="2">
    <source>
        <dbReference type="Proteomes" id="UP000015104"/>
    </source>
</evidence>
<proteinExistence type="predicted"/>
<dbReference type="EnsemblMetazoa" id="tetur02g08420.1">
    <property type="protein sequence ID" value="tetur02g08420.1"/>
    <property type="gene ID" value="tetur02g08420"/>
</dbReference>
<protein>
    <submittedName>
        <fullName evidence="1">Uncharacterized protein</fullName>
    </submittedName>
</protein>
<dbReference type="HOGENOM" id="CLU_3320602_0_0_1"/>
<keyword evidence="2" id="KW-1185">Reference proteome</keyword>
<reference evidence="2" key="1">
    <citation type="submission" date="2011-08" db="EMBL/GenBank/DDBJ databases">
        <authorList>
            <person name="Rombauts S."/>
        </authorList>
    </citation>
    <scope>NUCLEOTIDE SEQUENCE</scope>
    <source>
        <strain evidence="2">London</strain>
    </source>
</reference>